<dbReference type="EMBL" id="JAIWYP010000005">
    <property type="protein sequence ID" value="KAH3824473.1"/>
    <property type="molecule type" value="Genomic_DNA"/>
</dbReference>
<keyword evidence="2" id="KW-1185">Reference proteome</keyword>
<evidence type="ECO:0000313" key="2">
    <source>
        <dbReference type="Proteomes" id="UP000828390"/>
    </source>
</evidence>
<comment type="caution">
    <text evidence="1">The sequence shown here is derived from an EMBL/GenBank/DDBJ whole genome shotgun (WGS) entry which is preliminary data.</text>
</comment>
<sequence length="80" mass="9359">MESLKNYITYIKEIGVWNQRRRITHILKLSYSLTAYGITEEFFAIPGEDMDILASHVSSIRMLMANDNTVTRWFQTSLEV</sequence>
<gene>
    <name evidence="1" type="ORF">DPMN_126309</name>
</gene>
<proteinExistence type="predicted"/>
<dbReference type="AlphaFoldDB" id="A0A9D4GZ47"/>
<protein>
    <submittedName>
        <fullName evidence="1">Uncharacterized protein</fullName>
    </submittedName>
</protein>
<reference evidence="1" key="1">
    <citation type="journal article" date="2019" name="bioRxiv">
        <title>The Genome of the Zebra Mussel, Dreissena polymorpha: A Resource for Invasive Species Research.</title>
        <authorList>
            <person name="McCartney M.A."/>
            <person name="Auch B."/>
            <person name="Kono T."/>
            <person name="Mallez S."/>
            <person name="Zhang Y."/>
            <person name="Obille A."/>
            <person name="Becker A."/>
            <person name="Abrahante J.E."/>
            <person name="Garbe J."/>
            <person name="Badalamenti J.P."/>
            <person name="Herman A."/>
            <person name="Mangelson H."/>
            <person name="Liachko I."/>
            <person name="Sullivan S."/>
            <person name="Sone E.D."/>
            <person name="Koren S."/>
            <person name="Silverstein K.A.T."/>
            <person name="Beckman K.B."/>
            <person name="Gohl D.M."/>
        </authorList>
    </citation>
    <scope>NUCLEOTIDE SEQUENCE</scope>
    <source>
        <strain evidence="1">Duluth1</strain>
        <tissue evidence="1">Whole animal</tissue>
    </source>
</reference>
<organism evidence="1 2">
    <name type="scientific">Dreissena polymorpha</name>
    <name type="common">Zebra mussel</name>
    <name type="synonym">Mytilus polymorpha</name>
    <dbReference type="NCBI Taxonomy" id="45954"/>
    <lineage>
        <taxon>Eukaryota</taxon>
        <taxon>Metazoa</taxon>
        <taxon>Spiralia</taxon>
        <taxon>Lophotrochozoa</taxon>
        <taxon>Mollusca</taxon>
        <taxon>Bivalvia</taxon>
        <taxon>Autobranchia</taxon>
        <taxon>Heteroconchia</taxon>
        <taxon>Euheterodonta</taxon>
        <taxon>Imparidentia</taxon>
        <taxon>Neoheterodontei</taxon>
        <taxon>Myida</taxon>
        <taxon>Dreissenoidea</taxon>
        <taxon>Dreissenidae</taxon>
        <taxon>Dreissena</taxon>
    </lineage>
</organism>
<evidence type="ECO:0000313" key="1">
    <source>
        <dbReference type="EMBL" id="KAH3824473.1"/>
    </source>
</evidence>
<dbReference type="Proteomes" id="UP000828390">
    <property type="component" value="Unassembled WGS sequence"/>
</dbReference>
<name>A0A9D4GZ47_DREPO</name>
<accession>A0A9D4GZ47</accession>
<reference evidence="1" key="2">
    <citation type="submission" date="2020-11" db="EMBL/GenBank/DDBJ databases">
        <authorList>
            <person name="McCartney M.A."/>
            <person name="Auch B."/>
            <person name="Kono T."/>
            <person name="Mallez S."/>
            <person name="Becker A."/>
            <person name="Gohl D.M."/>
            <person name="Silverstein K.A.T."/>
            <person name="Koren S."/>
            <person name="Bechman K.B."/>
            <person name="Herman A."/>
            <person name="Abrahante J.E."/>
            <person name="Garbe J."/>
        </authorList>
    </citation>
    <scope>NUCLEOTIDE SEQUENCE</scope>
    <source>
        <strain evidence="1">Duluth1</strain>
        <tissue evidence="1">Whole animal</tissue>
    </source>
</reference>